<sequence length="132" mass="14978">MEPSIFTKIVKGEIAAYKIAENERFLAFLDVFPTTKGHTLVIPKEQVDYIFDLDDDLYLGLMAFAKEVSKAIKKAIPCNRIGVAVVGLEVPHAHVHLIPLNSMQDMNFANKQEFSKEEMEEVAEKIRAEYHV</sequence>
<dbReference type="SUPFAM" id="SSF54197">
    <property type="entry name" value="HIT-like"/>
    <property type="match status" value="1"/>
</dbReference>
<dbReference type="PANTHER" id="PTHR46648">
    <property type="entry name" value="HIT FAMILY PROTEIN 1"/>
    <property type="match status" value="1"/>
</dbReference>
<evidence type="ECO:0000313" key="4">
    <source>
        <dbReference type="Proteomes" id="UP000813018"/>
    </source>
</evidence>
<dbReference type="InterPro" id="IPR001310">
    <property type="entry name" value="Histidine_triad_HIT"/>
</dbReference>
<name>A0ABS7CW82_9BACT</name>
<feature type="domain" description="HIT" evidence="2">
    <location>
        <begin position="5"/>
        <end position="108"/>
    </location>
</feature>
<gene>
    <name evidence="3" type="ORF">K0O23_13215</name>
</gene>
<feature type="short sequence motif" description="Histidine triad motif" evidence="1">
    <location>
        <begin position="92"/>
        <end position="96"/>
    </location>
</feature>
<dbReference type="PRINTS" id="PR00332">
    <property type="entry name" value="HISTRIAD"/>
</dbReference>
<dbReference type="Proteomes" id="UP000813018">
    <property type="component" value="Unassembled WGS sequence"/>
</dbReference>
<comment type="caution">
    <text evidence="3">The sequence shown here is derived from an EMBL/GenBank/DDBJ whole genome shotgun (WGS) entry which is preliminary data.</text>
</comment>
<proteinExistence type="predicted"/>
<reference evidence="3 4" key="1">
    <citation type="journal article" date="2016" name="Int. J. Syst. Evol. Microbiol.">
        <title>Pontibacter aydingkolensis sp. nov., isolated from soil of a salt lake.</title>
        <authorList>
            <person name="Osman G."/>
            <person name="Zhang T."/>
            <person name="Lou K."/>
            <person name="Gao Y."/>
            <person name="Chang W."/>
            <person name="Lin Q."/>
            <person name="Yang H.M."/>
            <person name="Huo X.D."/>
            <person name="Wang N."/>
        </authorList>
    </citation>
    <scope>NUCLEOTIDE SEQUENCE [LARGE SCALE GENOMIC DNA]</scope>
    <source>
        <strain evidence="3 4">KACC 19255</strain>
    </source>
</reference>
<dbReference type="Gene3D" id="3.30.428.10">
    <property type="entry name" value="HIT-like"/>
    <property type="match status" value="1"/>
</dbReference>
<dbReference type="InterPro" id="IPR011146">
    <property type="entry name" value="HIT-like"/>
</dbReference>
<evidence type="ECO:0000256" key="1">
    <source>
        <dbReference type="PROSITE-ProRule" id="PRU00464"/>
    </source>
</evidence>
<evidence type="ECO:0000259" key="2">
    <source>
        <dbReference type="PROSITE" id="PS51084"/>
    </source>
</evidence>
<organism evidence="3 4">
    <name type="scientific">Pontibacter aydingkolensis</name>
    <dbReference type="NCBI Taxonomy" id="1911536"/>
    <lineage>
        <taxon>Bacteria</taxon>
        <taxon>Pseudomonadati</taxon>
        <taxon>Bacteroidota</taxon>
        <taxon>Cytophagia</taxon>
        <taxon>Cytophagales</taxon>
        <taxon>Hymenobacteraceae</taxon>
        <taxon>Pontibacter</taxon>
    </lineage>
</organism>
<dbReference type="PROSITE" id="PS51084">
    <property type="entry name" value="HIT_2"/>
    <property type="match status" value="1"/>
</dbReference>
<evidence type="ECO:0000313" key="3">
    <source>
        <dbReference type="EMBL" id="MBW7468028.1"/>
    </source>
</evidence>
<keyword evidence="4" id="KW-1185">Reference proteome</keyword>
<dbReference type="InterPro" id="IPR036265">
    <property type="entry name" value="HIT-like_sf"/>
</dbReference>
<dbReference type="EMBL" id="JAHYXK010000010">
    <property type="protein sequence ID" value="MBW7468028.1"/>
    <property type="molecule type" value="Genomic_DNA"/>
</dbReference>
<dbReference type="Pfam" id="PF01230">
    <property type="entry name" value="HIT"/>
    <property type="match status" value="1"/>
</dbReference>
<dbReference type="PANTHER" id="PTHR46648:SF1">
    <property type="entry name" value="ADENOSINE 5'-MONOPHOSPHORAMIDASE HNT1"/>
    <property type="match status" value="1"/>
</dbReference>
<protein>
    <submittedName>
        <fullName evidence="3">HIT family protein</fullName>
    </submittedName>
</protein>
<accession>A0ABS7CW82</accession>
<dbReference type="RefSeq" id="WP_219877900.1">
    <property type="nucleotide sequence ID" value="NZ_JAHYXK010000010.1"/>
</dbReference>